<keyword evidence="4" id="KW-1133">Transmembrane helix</keyword>
<reference evidence="5 6" key="2">
    <citation type="submission" date="2018-09" db="EMBL/GenBank/DDBJ databases">
        <title>Genome of Sphaerochaeta halotolerans strain 4-11.</title>
        <authorList>
            <person name="Nazina T.N."/>
            <person name="Sokolova D.S."/>
        </authorList>
    </citation>
    <scope>NUCLEOTIDE SEQUENCE [LARGE SCALE GENOMIC DNA]</scope>
    <source>
        <strain evidence="5 6">4-11</strain>
    </source>
</reference>
<evidence type="ECO:0000256" key="4">
    <source>
        <dbReference type="SAM" id="Phobius"/>
    </source>
</evidence>
<dbReference type="InterPro" id="IPR051695">
    <property type="entry name" value="Phosphoglycerate_Mutase"/>
</dbReference>
<dbReference type="GO" id="GO:0043456">
    <property type="term" value="P:regulation of pentose-phosphate shunt"/>
    <property type="evidence" value="ECO:0007669"/>
    <property type="project" value="TreeGrafter"/>
</dbReference>
<keyword evidence="4" id="KW-0472">Membrane</keyword>
<feature type="binding site" evidence="3">
    <location>
        <begin position="43"/>
        <end position="50"/>
    </location>
    <ligand>
        <name>substrate</name>
    </ligand>
</feature>
<feature type="transmembrane region" description="Helical" evidence="4">
    <location>
        <begin position="15"/>
        <end position="33"/>
    </location>
</feature>
<feature type="active site" description="Proton donor/acceptor" evidence="2">
    <location>
        <position position="118"/>
    </location>
</feature>
<feature type="binding site" evidence="3">
    <location>
        <position position="94"/>
    </location>
    <ligand>
        <name>substrate</name>
    </ligand>
</feature>
<gene>
    <name evidence="5" type="ORF">DYP60_00495</name>
</gene>
<evidence type="ECO:0000313" key="5">
    <source>
        <dbReference type="EMBL" id="RFU96088.1"/>
    </source>
</evidence>
<dbReference type="Gene3D" id="3.40.50.1240">
    <property type="entry name" value="Phosphoglycerate mutase-like"/>
    <property type="match status" value="1"/>
</dbReference>
<dbReference type="GO" id="GO:0004331">
    <property type="term" value="F:fructose-2,6-bisphosphate 2-phosphatase activity"/>
    <property type="evidence" value="ECO:0007669"/>
    <property type="project" value="TreeGrafter"/>
</dbReference>
<accession>A0A372ML45</accession>
<dbReference type="GO" id="GO:0005829">
    <property type="term" value="C:cytosol"/>
    <property type="evidence" value="ECO:0007669"/>
    <property type="project" value="TreeGrafter"/>
</dbReference>
<keyword evidence="4" id="KW-0812">Transmembrane</keyword>
<organism evidence="5 6">
    <name type="scientific">Sphaerochaeta halotolerans</name>
    <dbReference type="NCBI Taxonomy" id="2293840"/>
    <lineage>
        <taxon>Bacteria</taxon>
        <taxon>Pseudomonadati</taxon>
        <taxon>Spirochaetota</taxon>
        <taxon>Spirochaetia</taxon>
        <taxon>Spirochaetales</taxon>
        <taxon>Sphaerochaetaceae</taxon>
        <taxon>Sphaerochaeta</taxon>
    </lineage>
</organism>
<evidence type="ECO:0000313" key="6">
    <source>
        <dbReference type="Proteomes" id="UP000264002"/>
    </source>
</evidence>
<keyword evidence="1" id="KW-0378">Hydrolase</keyword>
<sequence length="239" mass="27799">MVMHPVCAFDWYCTYLANCCLQFFMMLMILFVIEVQVKIFIIRHFESEANVQHILAGRKDYPLSPRGAEDAKNVASRFLREYRPQIVYCSPLIRALQSTIPFVISKGTPIIVDERLVEHDIGVFAGRTYSDVESDPRYENNRTKRWEWRPPLGETYEEIAARVESFFSALSVDGSDCLIVTHAVTMRIIRGLLENTFPEYPEHIPKNGEMWEVDFRGVENSHVIATHLFDDVDYRNNRV</sequence>
<dbReference type="Proteomes" id="UP000264002">
    <property type="component" value="Unassembled WGS sequence"/>
</dbReference>
<proteinExistence type="predicted"/>
<keyword evidence="6" id="KW-1185">Reference proteome</keyword>
<dbReference type="Pfam" id="PF00300">
    <property type="entry name" value="His_Phos_1"/>
    <property type="match status" value="1"/>
</dbReference>
<name>A0A372ML45_9SPIR</name>
<dbReference type="InterPro" id="IPR029033">
    <property type="entry name" value="His_PPase_superfam"/>
</dbReference>
<dbReference type="SMART" id="SM00855">
    <property type="entry name" value="PGAM"/>
    <property type="match status" value="1"/>
</dbReference>
<reference evidence="6" key="1">
    <citation type="submission" date="2018-08" db="EMBL/GenBank/DDBJ databases">
        <authorList>
            <person name="Grouzdev D.S."/>
            <person name="Krutkina M.S."/>
        </authorList>
    </citation>
    <scope>NUCLEOTIDE SEQUENCE [LARGE SCALE GENOMIC DNA]</scope>
    <source>
        <strain evidence="6">4-11</strain>
    </source>
</reference>
<dbReference type="EMBL" id="QUWK01000001">
    <property type="protein sequence ID" value="RFU96088.1"/>
    <property type="molecule type" value="Genomic_DNA"/>
</dbReference>
<dbReference type="PANTHER" id="PTHR46517">
    <property type="entry name" value="FRUCTOSE-2,6-BISPHOSPHATASE TIGAR"/>
    <property type="match status" value="1"/>
</dbReference>
<dbReference type="GO" id="GO:0045820">
    <property type="term" value="P:negative regulation of glycolytic process"/>
    <property type="evidence" value="ECO:0007669"/>
    <property type="project" value="TreeGrafter"/>
</dbReference>
<dbReference type="PANTHER" id="PTHR46517:SF1">
    <property type="entry name" value="FRUCTOSE-2,6-BISPHOSPHATASE TIGAR"/>
    <property type="match status" value="1"/>
</dbReference>
<dbReference type="AlphaFoldDB" id="A0A372ML45"/>
<dbReference type="SUPFAM" id="SSF53254">
    <property type="entry name" value="Phosphoglycerate mutase-like"/>
    <property type="match status" value="1"/>
</dbReference>
<comment type="caution">
    <text evidence="5">The sequence shown here is derived from an EMBL/GenBank/DDBJ whole genome shotgun (WGS) entry which is preliminary data.</text>
</comment>
<evidence type="ECO:0000256" key="1">
    <source>
        <dbReference type="ARBA" id="ARBA00022801"/>
    </source>
</evidence>
<protein>
    <submittedName>
        <fullName evidence="5">Histidine phosphatase family protein</fullName>
    </submittedName>
</protein>
<feature type="active site" description="Tele-phosphohistidine intermediate" evidence="2">
    <location>
        <position position="44"/>
    </location>
</feature>
<dbReference type="InterPro" id="IPR013078">
    <property type="entry name" value="His_Pase_superF_clade-1"/>
</dbReference>
<evidence type="ECO:0000256" key="2">
    <source>
        <dbReference type="PIRSR" id="PIRSR613078-1"/>
    </source>
</evidence>
<dbReference type="CDD" id="cd07067">
    <property type="entry name" value="HP_PGM_like"/>
    <property type="match status" value="1"/>
</dbReference>
<evidence type="ECO:0000256" key="3">
    <source>
        <dbReference type="PIRSR" id="PIRSR613078-2"/>
    </source>
</evidence>